<dbReference type="SUPFAM" id="SSF53335">
    <property type="entry name" value="S-adenosyl-L-methionine-dependent methyltransferases"/>
    <property type="match status" value="1"/>
</dbReference>
<evidence type="ECO:0000256" key="3">
    <source>
        <dbReference type="ARBA" id="ARBA00022679"/>
    </source>
</evidence>
<keyword evidence="1" id="KW-0408">Iron</keyword>
<dbReference type="Proteomes" id="UP000216147">
    <property type="component" value="Unassembled WGS sequence"/>
</dbReference>
<dbReference type="Gene3D" id="3.40.50.150">
    <property type="entry name" value="Vaccinia Virus protein VP39"/>
    <property type="match status" value="1"/>
</dbReference>
<keyword evidence="4 6" id="KW-0949">S-adenosyl-L-methionine</keyword>
<feature type="binding site" evidence="6">
    <location>
        <position position="346"/>
    </location>
    <ligand>
        <name>S-adenosyl-L-methionine</name>
        <dbReference type="ChEBI" id="CHEBI:59789"/>
    </ligand>
</feature>
<dbReference type="InterPro" id="IPR029063">
    <property type="entry name" value="SAM-dependent_MTases_sf"/>
</dbReference>
<organism evidence="8 9">
    <name type="scientific">Brevundimonas subvibrioides</name>
    <dbReference type="NCBI Taxonomy" id="74313"/>
    <lineage>
        <taxon>Bacteria</taxon>
        <taxon>Pseudomonadati</taxon>
        <taxon>Pseudomonadota</taxon>
        <taxon>Alphaproteobacteria</taxon>
        <taxon>Caulobacterales</taxon>
        <taxon>Caulobacteraceae</taxon>
        <taxon>Brevundimonas</taxon>
    </lineage>
</organism>
<dbReference type="PROSITE" id="PS01230">
    <property type="entry name" value="TRMA_1"/>
    <property type="match status" value="1"/>
</dbReference>
<dbReference type="GO" id="GO:0051539">
    <property type="term" value="F:4 iron, 4 sulfur cluster binding"/>
    <property type="evidence" value="ECO:0007669"/>
    <property type="project" value="UniProtKB-KW"/>
</dbReference>
<dbReference type="PANTHER" id="PTHR11061">
    <property type="entry name" value="RNA M5U METHYLTRANSFERASE"/>
    <property type="match status" value="1"/>
</dbReference>
<keyword evidence="3 6" id="KW-0808">Transferase</keyword>
<feature type="binding site" evidence="6">
    <location>
        <position position="251"/>
    </location>
    <ligand>
        <name>S-adenosyl-L-methionine</name>
        <dbReference type="ChEBI" id="CHEBI:59789"/>
    </ligand>
</feature>
<dbReference type="AlphaFoldDB" id="A0A258HJ11"/>
<keyword evidence="2 6" id="KW-0489">Methyltransferase</keyword>
<accession>A0A258HJ11</accession>
<dbReference type="PANTHER" id="PTHR11061:SF49">
    <property type="entry name" value="23S RRNA (URACIL(1939)-C(5))-METHYLTRANSFERASE RLMD"/>
    <property type="match status" value="1"/>
</dbReference>
<keyword evidence="1" id="KW-0479">Metal-binding</keyword>
<evidence type="ECO:0000313" key="9">
    <source>
        <dbReference type="Proteomes" id="UP000216147"/>
    </source>
</evidence>
<feature type="active site" description="Nucleophile" evidence="6">
    <location>
        <position position="372"/>
    </location>
</feature>
<dbReference type="InterPro" id="IPR012340">
    <property type="entry name" value="NA-bd_OB-fold"/>
</dbReference>
<feature type="binding site" evidence="6">
    <location>
        <position position="278"/>
    </location>
    <ligand>
        <name>S-adenosyl-L-methionine</name>
        <dbReference type="ChEBI" id="CHEBI:59789"/>
    </ligand>
</feature>
<evidence type="ECO:0000256" key="2">
    <source>
        <dbReference type="ARBA" id="ARBA00022603"/>
    </source>
</evidence>
<dbReference type="Pfam" id="PF05958">
    <property type="entry name" value="tRNA_U5-meth_tr"/>
    <property type="match status" value="1"/>
</dbReference>
<keyword evidence="5" id="KW-0411">Iron-sulfur</keyword>
<dbReference type="Gene3D" id="2.40.50.1070">
    <property type="match status" value="1"/>
</dbReference>
<feature type="active site" evidence="7">
    <location>
        <position position="372"/>
    </location>
</feature>
<reference evidence="8 9" key="1">
    <citation type="submission" date="2017-03" db="EMBL/GenBank/DDBJ databases">
        <title>Lifting the veil on microbial sulfur biogeochemistry in mining wastewaters.</title>
        <authorList>
            <person name="Kantor R.S."/>
            <person name="Colenbrander Nelson T."/>
            <person name="Marshall S."/>
            <person name="Bennett D."/>
            <person name="Apte S."/>
            <person name="Camacho D."/>
            <person name="Thomas B.C."/>
            <person name="Warren L.A."/>
            <person name="Banfield J.F."/>
        </authorList>
    </citation>
    <scope>NUCLEOTIDE SEQUENCE [LARGE SCALE GENOMIC DNA]</scope>
    <source>
        <strain evidence="8">32-68-21</strain>
    </source>
</reference>
<gene>
    <name evidence="8" type="ORF">B7Y86_09705</name>
</gene>
<dbReference type="GO" id="GO:0070475">
    <property type="term" value="P:rRNA base methylation"/>
    <property type="evidence" value="ECO:0007669"/>
    <property type="project" value="TreeGrafter"/>
</dbReference>
<evidence type="ECO:0000256" key="5">
    <source>
        <dbReference type="ARBA" id="ARBA00023014"/>
    </source>
</evidence>
<evidence type="ECO:0000256" key="4">
    <source>
        <dbReference type="ARBA" id="ARBA00022691"/>
    </source>
</evidence>
<sequence>MTMTLKIARVAGQGDGVAETPAGPVFAPLTLPGETVRGVVIDGRMEAPEILEVSPDRIAPVSPHYGDCGGCSLQHWASGPYLDWKRDQVVGALARERIETEVEATVAVPPGTRRRLALHARRLEDGRVVLGFKARKSWRLVEVSTCPVADPRLVAAFPALAKVAAAFLEHPKSAPTLHVTWTLDGLDVDVTGVERKSGGLSADRQMQAIRAAREVDIARLSMAGETLMMARQPRVQFGPATVPLPAGGFLQAVPEAEAAMVERAVAAVKGAKKVADLFCGTGTFTFPLATVASVLAADASAAGIAALKQGIGSARGMKPITAEARDLFRRPLSPYDLKGVEAIVFDPPRAGAIDQTAQIKDTKASVVVGVSCNPQTFARDARVLIDAGFRLETVTPVDQFLWSAHVELVGVFRR</sequence>
<feature type="binding site" evidence="6">
    <location>
        <position position="298"/>
    </location>
    <ligand>
        <name>S-adenosyl-L-methionine</name>
        <dbReference type="ChEBI" id="CHEBI:59789"/>
    </ligand>
</feature>
<comment type="caution">
    <text evidence="8">The sequence shown here is derived from an EMBL/GenBank/DDBJ whole genome shotgun (WGS) entry which is preliminary data.</text>
</comment>
<dbReference type="Gene3D" id="2.40.50.140">
    <property type="entry name" value="Nucleic acid-binding proteins"/>
    <property type="match status" value="1"/>
</dbReference>
<dbReference type="PROSITE" id="PS51687">
    <property type="entry name" value="SAM_MT_RNA_M5U"/>
    <property type="match status" value="1"/>
</dbReference>
<dbReference type="InterPro" id="IPR010280">
    <property type="entry name" value="U5_MeTrfase_fam"/>
</dbReference>
<keyword evidence="1" id="KW-0004">4Fe-4S</keyword>
<evidence type="ECO:0000256" key="1">
    <source>
        <dbReference type="ARBA" id="ARBA00022485"/>
    </source>
</evidence>
<dbReference type="EMBL" id="NCEQ01000007">
    <property type="protein sequence ID" value="OYX57005.1"/>
    <property type="molecule type" value="Genomic_DNA"/>
</dbReference>
<protein>
    <submittedName>
        <fullName evidence="8">RNA methyltransferase</fullName>
    </submittedName>
</protein>
<proteinExistence type="inferred from homology"/>
<evidence type="ECO:0000256" key="6">
    <source>
        <dbReference type="PROSITE-ProRule" id="PRU01024"/>
    </source>
</evidence>
<comment type="similarity">
    <text evidence="6">Belongs to the class I-like SAM-binding methyltransferase superfamily. RNA M5U methyltransferase family.</text>
</comment>
<evidence type="ECO:0000256" key="7">
    <source>
        <dbReference type="PROSITE-ProRule" id="PRU10015"/>
    </source>
</evidence>
<dbReference type="GO" id="GO:0070041">
    <property type="term" value="F:rRNA (uridine-C5-)-methyltransferase activity"/>
    <property type="evidence" value="ECO:0007669"/>
    <property type="project" value="TreeGrafter"/>
</dbReference>
<evidence type="ECO:0000313" key="8">
    <source>
        <dbReference type="EMBL" id="OYX57005.1"/>
    </source>
</evidence>
<dbReference type="InterPro" id="IPR030390">
    <property type="entry name" value="MeTrfase_TrmA_AS"/>
</dbReference>
<name>A0A258HJ11_9CAUL</name>